<dbReference type="PANTHER" id="PTHR32347:SF29">
    <property type="entry name" value="UPF0194 MEMBRANE PROTEIN YBHG"/>
    <property type="match status" value="1"/>
</dbReference>
<comment type="subcellular location">
    <subcellularLocation>
        <location evidence="1">Cell envelope</location>
    </subcellularLocation>
</comment>
<evidence type="ECO:0000313" key="5">
    <source>
        <dbReference type="Proteomes" id="UP000193900"/>
    </source>
</evidence>
<dbReference type="Gene3D" id="2.40.420.20">
    <property type="match status" value="1"/>
</dbReference>
<dbReference type="Proteomes" id="UP000193900">
    <property type="component" value="Unassembled WGS sequence"/>
</dbReference>
<organism evidence="4 5">
    <name type="scientific">Roseisalinus antarcticus</name>
    <dbReference type="NCBI Taxonomy" id="254357"/>
    <lineage>
        <taxon>Bacteria</taxon>
        <taxon>Pseudomonadati</taxon>
        <taxon>Pseudomonadota</taxon>
        <taxon>Alphaproteobacteria</taxon>
        <taxon>Rhodobacterales</taxon>
        <taxon>Roseobacteraceae</taxon>
        <taxon>Roseisalinus</taxon>
    </lineage>
</organism>
<dbReference type="SUPFAM" id="SSF56954">
    <property type="entry name" value="Outer membrane efflux proteins (OEP)"/>
    <property type="match status" value="1"/>
</dbReference>
<dbReference type="GO" id="GO:1990961">
    <property type="term" value="P:xenobiotic detoxification by transmembrane export across the plasma membrane"/>
    <property type="evidence" value="ECO:0007669"/>
    <property type="project" value="InterPro"/>
</dbReference>
<evidence type="ECO:0000256" key="2">
    <source>
        <dbReference type="ARBA" id="ARBA00023054"/>
    </source>
</evidence>
<dbReference type="Gene3D" id="2.40.50.100">
    <property type="match status" value="1"/>
</dbReference>
<dbReference type="InterPro" id="IPR050465">
    <property type="entry name" value="UPF0194_transport"/>
</dbReference>
<keyword evidence="2" id="KW-0175">Coiled coil</keyword>
<sequence>MRKPLRLLIAGLIGAGLLGWFLWVSFHADPVLVDLHEIASGPMQVTVDVDGKTRIREVYEIAAPITGVARRSPVAVGDRVVAGETVIAVVEPTAPGLLDARSRLQADAAVQEAAAALEVARSDLTRTEEEQTHAQAHYDRSRTLLERGVASLTQLEDAGEKLAIANAAVEAARARITMAEGSLARVRATLVESGASDPEDGACCVPLTAPSDGVVLSVDVVSARPVTAGMRLASVGDPADLEIVADLLSTDAVRLASGAPAIVERWGGAPLEAELVRIYPSARTEVSALGIEEQRVDALFSLTSPAEGREGLADGFAVFLRIVEWQADDVLQVPLSATFRLGEAWGVFAVSNGVAQLRAVDLGRRNARVAQVLSGLQSGDLVVTHPNDALSDGKAVRERVDQ</sequence>
<dbReference type="EMBL" id="FWFZ01000001">
    <property type="protein sequence ID" value="SLN20208.1"/>
    <property type="molecule type" value="Genomic_DNA"/>
</dbReference>
<evidence type="ECO:0000259" key="3">
    <source>
        <dbReference type="Pfam" id="PF25989"/>
    </source>
</evidence>
<dbReference type="InterPro" id="IPR030190">
    <property type="entry name" value="MacA_alpha-hairpin_sf"/>
</dbReference>
<dbReference type="RefSeq" id="WP_085877408.1">
    <property type="nucleotide sequence ID" value="NZ_FWFZ01000001.1"/>
</dbReference>
<protein>
    <submittedName>
        <fullName evidence="4">Macrolide export protein MacA</fullName>
    </submittedName>
</protein>
<reference evidence="4 5" key="1">
    <citation type="submission" date="2017-03" db="EMBL/GenBank/DDBJ databases">
        <authorList>
            <person name="Afonso C.L."/>
            <person name="Miller P.J."/>
            <person name="Scott M.A."/>
            <person name="Spackman E."/>
            <person name="Goraichik I."/>
            <person name="Dimitrov K.M."/>
            <person name="Suarez D.L."/>
            <person name="Swayne D.E."/>
        </authorList>
    </citation>
    <scope>NUCLEOTIDE SEQUENCE [LARGE SCALE GENOMIC DNA]</scope>
    <source>
        <strain evidence="4 5">CECT 7023</strain>
    </source>
</reference>
<dbReference type="GO" id="GO:1990195">
    <property type="term" value="C:macrolide transmembrane transporter complex"/>
    <property type="evidence" value="ECO:0007669"/>
    <property type="project" value="InterPro"/>
</dbReference>
<dbReference type="InterPro" id="IPR058637">
    <property type="entry name" value="YknX-like_C"/>
</dbReference>
<dbReference type="GO" id="GO:0030313">
    <property type="term" value="C:cell envelope"/>
    <property type="evidence" value="ECO:0007669"/>
    <property type="project" value="UniProtKB-SubCell"/>
</dbReference>
<gene>
    <name evidence="4" type="primary">macA</name>
    <name evidence="4" type="ORF">ROA7023_00513</name>
</gene>
<evidence type="ECO:0000313" key="4">
    <source>
        <dbReference type="EMBL" id="SLN20208.1"/>
    </source>
</evidence>
<accession>A0A1Y5RMV3</accession>
<keyword evidence="5" id="KW-1185">Reference proteome</keyword>
<feature type="domain" description="YknX-like C-terminal permuted SH3-like" evidence="3">
    <location>
        <begin position="330"/>
        <end position="397"/>
    </location>
</feature>
<dbReference type="OrthoDB" id="9791520at2"/>
<dbReference type="PANTHER" id="PTHR32347">
    <property type="entry name" value="EFFLUX SYSTEM COMPONENT YKNX-RELATED"/>
    <property type="match status" value="1"/>
</dbReference>
<dbReference type="Gene3D" id="6.10.140.1990">
    <property type="match status" value="1"/>
</dbReference>
<proteinExistence type="predicted"/>
<dbReference type="AlphaFoldDB" id="A0A1Y5RMV3"/>
<name>A0A1Y5RMV3_9RHOB</name>
<evidence type="ECO:0000256" key="1">
    <source>
        <dbReference type="ARBA" id="ARBA00004196"/>
    </source>
</evidence>
<dbReference type="GO" id="GO:0019898">
    <property type="term" value="C:extrinsic component of membrane"/>
    <property type="evidence" value="ECO:0007669"/>
    <property type="project" value="InterPro"/>
</dbReference>
<dbReference type="Pfam" id="PF25989">
    <property type="entry name" value="YknX_C"/>
    <property type="match status" value="1"/>
</dbReference>